<evidence type="ECO:0000256" key="3">
    <source>
        <dbReference type="ARBA" id="ARBA00023082"/>
    </source>
</evidence>
<gene>
    <name evidence="6" type="ORF">GCM10010492_47530</name>
</gene>
<organism evidence="6 7">
    <name type="scientific">Saccharothrix mutabilis subsp. mutabilis</name>
    <dbReference type="NCBI Taxonomy" id="66855"/>
    <lineage>
        <taxon>Bacteria</taxon>
        <taxon>Bacillati</taxon>
        <taxon>Actinomycetota</taxon>
        <taxon>Actinomycetes</taxon>
        <taxon>Pseudonocardiales</taxon>
        <taxon>Pseudonocardiaceae</taxon>
        <taxon>Saccharothrix</taxon>
    </lineage>
</organism>
<keyword evidence="3" id="KW-0731">Sigma factor</keyword>
<dbReference type="Gene3D" id="1.10.10.10">
    <property type="entry name" value="Winged helix-like DNA-binding domain superfamily/Winged helix DNA-binding domain"/>
    <property type="match status" value="1"/>
</dbReference>
<keyword evidence="7" id="KW-1185">Reference proteome</keyword>
<evidence type="ECO:0000256" key="2">
    <source>
        <dbReference type="ARBA" id="ARBA00023015"/>
    </source>
</evidence>
<evidence type="ECO:0000256" key="1">
    <source>
        <dbReference type="ARBA" id="ARBA00010641"/>
    </source>
</evidence>
<feature type="domain" description="RNA polymerase sigma factor 70 region 4 type 2" evidence="5">
    <location>
        <begin position="22"/>
        <end position="60"/>
    </location>
</feature>
<evidence type="ECO:0000259" key="5">
    <source>
        <dbReference type="Pfam" id="PF08281"/>
    </source>
</evidence>
<dbReference type="SUPFAM" id="SSF88659">
    <property type="entry name" value="Sigma3 and sigma4 domains of RNA polymerase sigma factors"/>
    <property type="match status" value="1"/>
</dbReference>
<keyword evidence="4" id="KW-0804">Transcription</keyword>
<dbReference type="InterPro" id="IPR013324">
    <property type="entry name" value="RNA_pol_sigma_r3/r4-like"/>
</dbReference>
<dbReference type="RefSeq" id="WP_425542866.1">
    <property type="nucleotide sequence ID" value="NZ_BAAABU010000011.1"/>
</dbReference>
<sequence>MREHPTADDDFAEFVRTSTGPLLRAVLVLRFFEDRSVEATAEALGCSTGSVKTNTARALAVLRADETLRELVTGGGNR</sequence>
<protein>
    <recommendedName>
        <fullName evidence="5">RNA polymerase sigma factor 70 region 4 type 2 domain-containing protein</fullName>
    </recommendedName>
</protein>
<evidence type="ECO:0000256" key="4">
    <source>
        <dbReference type="ARBA" id="ARBA00023163"/>
    </source>
</evidence>
<evidence type="ECO:0000313" key="7">
    <source>
        <dbReference type="Proteomes" id="UP001500416"/>
    </source>
</evidence>
<evidence type="ECO:0000313" key="6">
    <source>
        <dbReference type="EMBL" id="GAA0242796.1"/>
    </source>
</evidence>
<dbReference type="CDD" id="cd06171">
    <property type="entry name" value="Sigma70_r4"/>
    <property type="match status" value="1"/>
</dbReference>
<comment type="similarity">
    <text evidence="1">Belongs to the sigma-70 factor family. ECF subfamily.</text>
</comment>
<proteinExistence type="inferred from homology"/>
<reference evidence="6 7" key="1">
    <citation type="journal article" date="2019" name="Int. J. Syst. Evol. Microbiol.">
        <title>The Global Catalogue of Microorganisms (GCM) 10K type strain sequencing project: providing services to taxonomists for standard genome sequencing and annotation.</title>
        <authorList>
            <consortium name="The Broad Institute Genomics Platform"/>
            <consortium name="The Broad Institute Genome Sequencing Center for Infectious Disease"/>
            <person name="Wu L."/>
            <person name="Ma J."/>
        </authorList>
    </citation>
    <scope>NUCLEOTIDE SEQUENCE [LARGE SCALE GENOMIC DNA]</scope>
    <source>
        <strain evidence="6 7">JCM 3380</strain>
    </source>
</reference>
<accession>A0ABN0U9D1</accession>
<keyword evidence="2" id="KW-0805">Transcription regulation</keyword>
<name>A0ABN0U9D1_9PSEU</name>
<dbReference type="EMBL" id="BAAABU010000011">
    <property type="protein sequence ID" value="GAA0242796.1"/>
    <property type="molecule type" value="Genomic_DNA"/>
</dbReference>
<comment type="caution">
    <text evidence="6">The sequence shown here is derived from an EMBL/GenBank/DDBJ whole genome shotgun (WGS) entry which is preliminary data.</text>
</comment>
<dbReference type="Proteomes" id="UP001500416">
    <property type="component" value="Unassembled WGS sequence"/>
</dbReference>
<dbReference type="InterPro" id="IPR013249">
    <property type="entry name" value="RNA_pol_sigma70_r4_t2"/>
</dbReference>
<dbReference type="Pfam" id="PF08281">
    <property type="entry name" value="Sigma70_r4_2"/>
    <property type="match status" value="1"/>
</dbReference>
<dbReference type="InterPro" id="IPR036388">
    <property type="entry name" value="WH-like_DNA-bd_sf"/>
</dbReference>